<keyword evidence="11" id="KW-1185">Reference proteome</keyword>
<protein>
    <recommendedName>
        <fullName evidence="9">EF-hand domain-containing protein</fullName>
    </recommendedName>
</protein>
<evidence type="ECO:0000313" key="10">
    <source>
        <dbReference type="EMBL" id="TXG52401.1"/>
    </source>
</evidence>
<gene>
    <name evidence="10" type="ORF">EZV62_021570</name>
</gene>
<feature type="domain" description="EF-hand" evidence="9">
    <location>
        <begin position="169"/>
        <end position="204"/>
    </location>
</feature>
<dbReference type="GO" id="GO:0005509">
    <property type="term" value="F:calcium ion binding"/>
    <property type="evidence" value="ECO:0007669"/>
    <property type="project" value="InterPro"/>
</dbReference>
<evidence type="ECO:0000256" key="5">
    <source>
        <dbReference type="ARBA" id="ARBA00022723"/>
    </source>
</evidence>
<keyword evidence="6" id="KW-0378">Hydrolase</keyword>
<evidence type="ECO:0000256" key="2">
    <source>
        <dbReference type="ARBA" id="ARBA00004123"/>
    </source>
</evidence>
<keyword evidence="5" id="KW-0479">Metal-binding</keyword>
<dbReference type="SUPFAM" id="SSF47473">
    <property type="entry name" value="EF-hand"/>
    <property type="match status" value="1"/>
</dbReference>
<evidence type="ECO:0000313" key="11">
    <source>
        <dbReference type="Proteomes" id="UP000323000"/>
    </source>
</evidence>
<keyword evidence="4" id="KW-0540">Nuclease</keyword>
<evidence type="ECO:0000256" key="7">
    <source>
        <dbReference type="ARBA" id="ARBA00022837"/>
    </source>
</evidence>
<dbReference type="PROSITE" id="PS00018">
    <property type="entry name" value="EF_HAND_1"/>
    <property type="match status" value="2"/>
</dbReference>
<dbReference type="EMBL" id="VAHF01000010">
    <property type="protein sequence ID" value="TXG52401.1"/>
    <property type="molecule type" value="Genomic_DNA"/>
</dbReference>
<reference evidence="11" key="1">
    <citation type="journal article" date="2019" name="Gigascience">
        <title>De novo genome assembly of the endangered Acer yangbiense, a plant species with extremely small populations endemic to Yunnan Province, China.</title>
        <authorList>
            <person name="Yang J."/>
            <person name="Wariss H.M."/>
            <person name="Tao L."/>
            <person name="Zhang R."/>
            <person name="Yun Q."/>
            <person name="Hollingsworth P."/>
            <person name="Dao Z."/>
            <person name="Luo G."/>
            <person name="Guo H."/>
            <person name="Ma Y."/>
            <person name="Sun W."/>
        </authorList>
    </citation>
    <scope>NUCLEOTIDE SEQUENCE [LARGE SCALE GENOMIC DNA]</scope>
    <source>
        <strain evidence="11">cv. Malutang</strain>
    </source>
</reference>
<evidence type="ECO:0000256" key="3">
    <source>
        <dbReference type="ARBA" id="ARBA00006958"/>
    </source>
</evidence>
<dbReference type="PANTHER" id="PTHR22930:SF221">
    <property type="entry name" value="NUCLEASE HARBI1"/>
    <property type="match status" value="1"/>
</dbReference>
<dbReference type="PROSITE" id="PS50222">
    <property type="entry name" value="EF_HAND_2"/>
    <property type="match status" value="2"/>
</dbReference>
<dbReference type="Pfam" id="PF13359">
    <property type="entry name" value="DDE_Tnp_4"/>
    <property type="match status" value="1"/>
</dbReference>
<dbReference type="CDD" id="cd00051">
    <property type="entry name" value="EFh"/>
    <property type="match status" value="1"/>
</dbReference>
<dbReference type="Gene3D" id="1.10.238.10">
    <property type="entry name" value="EF-hand"/>
    <property type="match status" value="1"/>
</dbReference>
<name>A0A5C7H626_9ROSI</name>
<comment type="similarity">
    <text evidence="3">Belongs to the HARBI1 family.</text>
</comment>
<dbReference type="Proteomes" id="UP000323000">
    <property type="component" value="Chromosome 10"/>
</dbReference>
<dbReference type="GO" id="GO:0016787">
    <property type="term" value="F:hydrolase activity"/>
    <property type="evidence" value="ECO:0007669"/>
    <property type="project" value="UniProtKB-KW"/>
</dbReference>
<comment type="cofactor">
    <cofactor evidence="1">
        <name>a divalent metal cation</name>
        <dbReference type="ChEBI" id="CHEBI:60240"/>
    </cofactor>
</comment>
<dbReference type="GO" id="GO:0004518">
    <property type="term" value="F:nuclease activity"/>
    <property type="evidence" value="ECO:0007669"/>
    <property type="project" value="UniProtKB-KW"/>
</dbReference>
<dbReference type="InterPro" id="IPR011992">
    <property type="entry name" value="EF-hand-dom_pair"/>
</dbReference>
<sequence length="245" mass="29037">MDGYLGPYKGERYHLPDFRRGSQPTGHQEVFNHAHSSLRSVIERTFGVWKKRWKILRDMPSYPFDKQVKIVIATMAIHNYIRRHAKHDHHFEKIENDPDFILEEDNERDDDFQEENHNANTPTAREVKKLRDSIAESLDRRCLRKDAEKRDKCLDRRCLRKDAVVPVPYTMEQLRGMFWRYDSNRDGKLSRKELKEAFNYLGSSIPGWRAHRALNHADDNGDGYISEEEVDELINYAVKFGYIVN</sequence>
<dbReference type="InterPro" id="IPR018247">
    <property type="entry name" value="EF_Hand_1_Ca_BS"/>
</dbReference>
<dbReference type="InterPro" id="IPR002048">
    <property type="entry name" value="EF_hand_dom"/>
</dbReference>
<dbReference type="InterPro" id="IPR027806">
    <property type="entry name" value="HARBI1_dom"/>
</dbReference>
<dbReference type="AlphaFoldDB" id="A0A5C7H626"/>
<comment type="caution">
    <text evidence="10">The sequence shown here is derived from an EMBL/GenBank/DDBJ whole genome shotgun (WGS) entry which is preliminary data.</text>
</comment>
<evidence type="ECO:0000256" key="1">
    <source>
        <dbReference type="ARBA" id="ARBA00001968"/>
    </source>
</evidence>
<feature type="domain" description="EF-hand" evidence="9">
    <location>
        <begin position="209"/>
        <end position="240"/>
    </location>
</feature>
<evidence type="ECO:0000259" key="9">
    <source>
        <dbReference type="PROSITE" id="PS50222"/>
    </source>
</evidence>
<dbReference type="GO" id="GO:0005634">
    <property type="term" value="C:nucleus"/>
    <property type="evidence" value="ECO:0007669"/>
    <property type="project" value="UniProtKB-SubCell"/>
</dbReference>
<evidence type="ECO:0000256" key="6">
    <source>
        <dbReference type="ARBA" id="ARBA00022801"/>
    </source>
</evidence>
<dbReference type="OrthoDB" id="26525at2759"/>
<evidence type="ECO:0000256" key="8">
    <source>
        <dbReference type="ARBA" id="ARBA00023242"/>
    </source>
</evidence>
<evidence type="ECO:0000256" key="4">
    <source>
        <dbReference type="ARBA" id="ARBA00022722"/>
    </source>
</evidence>
<keyword evidence="7" id="KW-0106">Calcium</keyword>
<comment type="subcellular location">
    <subcellularLocation>
        <location evidence="2">Nucleus</location>
    </subcellularLocation>
</comment>
<keyword evidence="8" id="KW-0539">Nucleus</keyword>
<proteinExistence type="inferred from homology"/>
<accession>A0A5C7H626</accession>
<dbReference type="Pfam" id="PF13499">
    <property type="entry name" value="EF-hand_7"/>
    <property type="match status" value="1"/>
</dbReference>
<organism evidence="10 11">
    <name type="scientific">Acer yangbiense</name>
    <dbReference type="NCBI Taxonomy" id="1000413"/>
    <lineage>
        <taxon>Eukaryota</taxon>
        <taxon>Viridiplantae</taxon>
        <taxon>Streptophyta</taxon>
        <taxon>Embryophyta</taxon>
        <taxon>Tracheophyta</taxon>
        <taxon>Spermatophyta</taxon>
        <taxon>Magnoliopsida</taxon>
        <taxon>eudicotyledons</taxon>
        <taxon>Gunneridae</taxon>
        <taxon>Pentapetalae</taxon>
        <taxon>rosids</taxon>
        <taxon>malvids</taxon>
        <taxon>Sapindales</taxon>
        <taxon>Sapindaceae</taxon>
        <taxon>Hippocastanoideae</taxon>
        <taxon>Acereae</taxon>
        <taxon>Acer</taxon>
    </lineage>
</organism>
<dbReference type="SMART" id="SM00054">
    <property type="entry name" value="EFh"/>
    <property type="match status" value="2"/>
</dbReference>
<dbReference type="PANTHER" id="PTHR22930">
    <property type="match status" value="1"/>
</dbReference>
<dbReference type="InterPro" id="IPR045249">
    <property type="entry name" value="HARBI1-like"/>
</dbReference>